<dbReference type="OrthoDB" id="447129at2759"/>
<dbReference type="PIRSF" id="PIRSF036603">
    <property type="entry name" value="DPol_eta"/>
    <property type="match status" value="1"/>
</dbReference>
<evidence type="ECO:0000313" key="4">
    <source>
        <dbReference type="EMBL" id="CAD5123533.1"/>
    </source>
</evidence>
<comment type="caution">
    <text evidence="4">The sequence shown here is derived from an EMBL/GenBank/DDBJ whole genome shotgun (WGS) entry which is preliminary data.</text>
</comment>
<evidence type="ECO:0000313" key="5">
    <source>
        <dbReference type="Proteomes" id="UP000549394"/>
    </source>
</evidence>
<dbReference type="InterPro" id="IPR001126">
    <property type="entry name" value="UmuC"/>
</dbReference>
<dbReference type="Proteomes" id="UP000549394">
    <property type="component" value="Unassembled WGS sequence"/>
</dbReference>
<dbReference type="FunFam" id="3.30.1490.100:FF:000003">
    <property type="entry name" value="Polymerase (DNA directed) iota"/>
    <property type="match status" value="1"/>
</dbReference>
<sequence>METEEELFSDDQVDNDDIATTDCDIKHDRCIVHIDIDCFYAQVEMIENPSLYDKPLGIQQKNILVTCNYVARERGIGKCTSLFDAKKICPELVLVNGEDLSKYRKMSHAITELLKNFSKRIQRLGFDENFIDVTDIVDSRIGLVDEKATGHVYQEMKNPCICDCHRRLRIASCIAAEMRQKLFDELKITSCAGIAHNKLLSKLISGNHKPNQQTLIYPESAKSFMYTLPSLRRIPGVGHTMFEKLKMINIQTVENALTGAADKLREALGEKRAIWLKHCCLGIDYSPVTPSGPVLSISDEDSFKKCSTVKEAKDCMSKLLDKLILRILEDGRRPKTVRLSVRHYEEGSWSKRISKQYNLDKLDLFSNRYGSEEKRKTKLNEIGFELFQKLVVINKPFHLTLISLTFANFTKSNEKNGCLLSYLTKETITSTNSLKRKSDDFTDKETNKKKSEKSIKSFFNNKEKKANTKDEDDDVIEILTDVSSTHTQKQRPKRTILDFYLK</sequence>
<dbReference type="Gene3D" id="1.10.150.20">
    <property type="entry name" value="5' to 3' exonuclease, C-terminal subdomain"/>
    <property type="match status" value="1"/>
</dbReference>
<dbReference type="FunFam" id="3.40.1170.60:FF:000006">
    <property type="entry name" value="DNA polymerase iota"/>
    <property type="match status" value="1"/>
</dbReference>
<dbReference type="InterPro" id="IPR053848">
    <property type="entry name" value="IMS_HHH_1"/>
</dbReference>
<accession>A0A7I8W6M1</accession>
<dbReference type="GO" id="GO:0019985">
    <property type="term" value="P:translesion synthesis"/>
    <property type="evidence" value="ECO:0007669"/>
    <property type="project" value="TreeGrafter"/>
</dbReference>
<comment type="similarity">
    <text evidence="1">Belongs to the DNA polymerase type-Y family.</text>
</comment>
<evidence type="ECO:0000259" key="3">
    <source>
        <dbReference type="PROSITE" id="PS50173"/>
    </source>
</evidence>
<dbReference type="Gene3D" id="3.40.1170.60">
    <property type="match status" value="1"/>
</dbReference>
<dbReference type="GO" id="GO:0006281">
    <property type="term" value="P:DNA repair"/>
    <property type="evidence" value="ECO:0007669"/>
    <property type="project" value="InterPro"/>
</dbReference>
<dbReference type="InterPro" id="IPR043502">
    <property type="entry name" value="DNA/RNA_pol_sf"/>
</dbReference>
<reference evidence="4 5" key="1">
    <citation type="submission" date="2020-08" db="EMBL/GenBank/DDBJ databases">
        <authorList>
            <person name="Hejnol A."/>
        </authorList>
    </citation>
    <scope>NUCLEOTIDE SEQUENCE [LARGE SCALE GENOMIC DNA]</scope>
</reference>
<dbReference type="GO" id="GO:0003684">
    <property type="term" value="F:damaged DNA binding"/>
    <property type="evidence" value="ECO:0007669"/>
    <property type="project" value="InterPro"/>
</dbReference>
<feature type="domain" description="UmuC" evidence="3">
    <location>
        <begin position="31"/>
        <end position="238"/>
    </location>
</feature>
<name>A0A7I8W6M1_9ANNE</name>
<organism evidence="4 5">
    <name type="scientific">Dimorphilus gyrociliatus</name>
    <dbReference type="NCBI Taxonomy" id="2664684"/>
    <lineage>
        <taxon>Eukaryota</taxon>
        <taxon>Metazoa</taxon>
        <taxon>Spiralia</taxon>
        <taxon>Lophotrochozoa</taxon>
        <taxon>Annelida</taxon>
        <taxon>Polychaeta</taxon>
        <taxon>Polychaeta incertae sedis</taxon>
        <taxon>Dinophilidae</taxon>
        <taxon>Dimorphilus</taxon>
    </lineage>
</organism>
<dbReference type="InterPro" id="IPR043128">
    <property type="entry name" value="Rev_trsase/Diguanyl_cyclase"/>
</dbReference>
<dbReference type="PROSITE" id="PS50173">
    <property type="entry name" value="UMUC"/>
    <property type="match status" value="1"/>
</dbReference>
<dbReference type="Pfam" id="PF21999">
    <property type="entry name" value="IMS_HHH_1"/>
    <property type="match status" value="1"/>
</dbReference>
<dbReference type="GO" id="GO:0003887">
    <property type="term" value="F:DNA-directed DNA polymerase activity"/>
    <property type="evidence" value="ECO:0007669"/>
    <property type="project" value="InterPro"/>
</dbReference>
<dbReference type="Gene3D" id="3.30.1490.100">
    <property type="entry name" value="DNA polymerase, Y-family, little finger domain"/>
    <property type="match status" value="1"/>
</dbReference>
<evidence type="ECO:0000256" key="2">
    <source>
        <dbReference type="ARBA" id="ARBA00022634"/>
    </source>
</evidence>
<dbReference type="PANTHER" id="PTHR46404">
    <property type="entry name" value="DNA POLYMERASE IOTA"/>
    <property type="match status" value="1"/>
</dbReference>
<dbReference type="AlphaFoldDB" id="A0A7I8W6M1"/>
<keyword evidence="2" id="KW-0237">DNA synthesis</keyword>
<proteinExistence type="inferred from homology"/>
<gene>
    <name evidence="4" type="ORF">DGYR_LOCUS11206</name>
</gene>
<dbReference type="SUPFAM" id="SSF100879">
    <property type="entry name" value="Lesion bypass DNA polymerase (Y-family), little finger domain"/>
    <property type="match status" value="1"/>
</dbReference>
<evidence type="ECO:0000256" key="1">
    <source>
        <dbReference type="ARBA" id="ARBA00010945"/>
    </source>
</evidence>
<dbReference type="EMBL" id="CAJFCJ010000019">
    <property type="protein sequence ID" value="CAD5123533.1"/>
    <property type="molecule type" value="Genomic_DNA"/>
</dbReference>
<keyword evidence="5" id="KW-1185">Reference proteome</keyword>
<dbReference type="InterPro" id="IPR017961">
    <property type="entry name" value="DNA_pol_Y-fam_little_finger"/>
</dbReference>
<dbReference type="Pfam" id="PF11799">
    <property type="entry name" value="IMS_C"/>
    <property type="match status" value="1"/>
</dbReference>
<dbReference type="InterPro" id="IPR036775">
    <property type="entry name" value="DNA_pol_Y-fam_lit_finger_sf"/>
</dbReference>
<dbReference type="Gene3D" id="3.30.70.270">
    <property type="match status" value="1"/>
</dbReference>
<dbReference type="PANTHER" id="PTHR46404:SF1">
    <property type="entry name" value="DNA POLYMERASE IOTA"/>
    <property type="match status" value="1"/>
</dbReference>
<dbReference type="SUPFAM" id="SSF56672">
    <property type="entry name" value="DNA/RNA polymerases"/>
    <property type="match status" value="1"/>
</dbReference>
<dbReference type="Pfam" id="PF00817">
    <property type="entry name" value="IMS"/>
    <property type="match status" value="1"/>
</dbReference>
<protein>
    <submittedName>
        <fullName evidence="4">DgyrCDS11872</fullName>
    </submittedName>
</protein>